<comment type="similarity">
    <text evidence="1">Belongs to the sirtuin family. Class I subfamily.</text>
</comment>
<evidence type="ECO:0000256" key="1">
    <source>
        <dbReference type="ARBA" id="ARBA00006924"/>
    </source>
</evidence>
<dbReference type="PANTHER" id="PTHR11085:SF10">
    <property type="entry name" value="NAD-DEPENDENT PROTEIN DEACYLASE SIRTUIN-5, MITOCHONDRIAL-RELATED"/>
    <property type="match status" value="1"/>
</dbReference>
<keyword evidence="2" id="KW-0808">Transferase</keyword>
<sequence length="337" mass="36332">MAASASSKLPNIPQADLDSFAEHLQKSKRILAVLGAGLSASSGLPTFRGAGGLWRQHDATQLATPEAFEADPGLVWQFYSYRRHMALNVNPNPAHFALAELARKRDGFLTISQNVDGLSQRANHPRDKLHLLHGSLYDVRCTSFYCRHVETNNFTDPIVPALAIPTEDDAVATSAFQAREREHQQHGASTSINGGPRELDISDIDVALPDLPVDALPHCPKCHNGLLRPGVVWFGEMLPGATLDTINDWIEAGPIDLCMVIGTSSKVYPAAGYAMEARVKGARVAVINIDKGDEPGGGLMQGDWFFQGDAAVVVPEILKSVIGEIGQEGRMVGQSNI</sequence>
<dbReference type="GO" id="GO:0046872">
    <property type="term" value="F:metal ion binding"/>
    <property type="evidence" value="ECO:0007669"/>
    <property type="project" value="UniProtKB-KW"/>
</dbReference>
<dbReference type="GO" id="GO:0070403">
    <property type="term" value="F:NAD+ binding"/>
    <property type="evidence" value="ECO:0007669"/>
    <property type="project" value="InterPro"/>
</dbReference>
<evidence type="ECO:0000256" key="4">
    <source>
        <dbReference type="PROSITE-ProRule" id="PRU00236"/>
    </source>
</evidence>
<dbReference type="AlphaFoldDB" id="A0A9P4IEQ3"/>
<keyword evidence="3" id="KW-0520">NAD</keyword>
<proteinExistence type="inferred from homology"/>
<dbReference type="PANTHER" id="PTHR11085">
    <property type="entry name" value="NAD-DEPENDENT PROTEIN DEACYLASE SIRTUIN-5, MITOCHONDRIAL-RELATED"/>
    <property type="match status" value="1"/>
</dbReference>
<feature type="binding site" evidence="4">
    <location>
        <position position="222"/>
    </location>
    <ligand>
        <name>Zn(2+)</name>
        <dbReference type="ChEBI" id="CHEBI:29105"/>
    </ligand>
</feature>
<evidence type="ECO:0000256" key="2">
    <source>
        <dbReference type="ARBA" id="ARBA00022679"/>
    </source>
</evidence>
<comment type="caution">
    <text evidence="6">The sequence shown here is derived from an EMBL/GenBank/DDBJ whole genome shotgun (WGS) entry which is preliminary data.</text>
</comment>
<keyword evidence="4" id="KW-0862">Zinc</keyword>
<keyword evidence="7" id="KW-1185">Reference proteome</keyword>
<dbReference type="OrthoDB" id="424302at2759"/>
<dbReference type="InterPro" id="IPR026591">
    <property type="entry name" value="Sirtuin_cat_small_dom_sf"/>
</dbReference>
<feature type="binding site" evidence="4">
    <location>
        <position position="219"/>
    </location>
    <ligand>
        <name>Zn(2+)</name>
        <dbReference type="ChEBI" id="CHEBI:29105"/>
    </ligand>
</feature>
<dbReference type="InterPro" id="IPR026590">
    <property type="entry name" value="Ssirtuin_cat_dom"/>
</dbReference>
<dbReference type="PROSITE" id="PS50305">
    <property type="entry name" value="SIRTUIN"/>
    <property type="match status" value="1"/>
</dbReference>
<dbReference type="GO" id="GO:0036055">
    <property type="term" value="F:protein-succinyllysine desuccinylase activity"/>
    <property type="evidence" value="ECO:0007669"/>
    <property type="project" value="InterPro"/>
</dbReference>
<dbReference type="GO" id="GO:0005634">
    <property type="term" value="C:nucleus"/>
    <property type="evidence" value="ECO:0007669"/>
    <property type="project" value="TreeGrafter"/>
</dbReference>
<keyword evidence="4" id="KW-0479">Metal-binding</keyword>
<protein>
    <submittedName>
        <fullName evidence="6">NAD-dependent deacetylase sirtuin-5</fullName>
    </submittedName>
</protein>
<dbReference type="GO" id="GO:0036054">
    <property type="term" value="F:protein-malonyllysine demalonylase activity"/>
    <property type="evidence" value="ECO:0007669"/>
    <property type="project" value="InterPro"/>
</dbReference>
<dbReference type="Gene3D" id="3.40.50.1220">
    <property type="entry name" value="TPP-binding domain"/>
    <property type="match status" value="1"/>
</dbReference>
<feature type="active site" description="Proton acceptor" evidence="4">
    <location>
        <position position="133"/>
    </location>
</feature>
<dbReference type="InterPro" id="IPR050134">
    <property type="entry name" value="NAD-dep_sirtuin_deacylases"/>
</dbReference>
<dbReference type="EMBL" id="ML978127">
    <property type="protein sequence ID" value="KAF2097729.1"/>
    <property type="molecule type" value="Genomic_DNA"/>
</dbReference>
<organism evidence="6 7">
    <name type="scientific">Rhizodiscina lignyota</name>
    <dbReference type="NCBI Taxonomy" id="1504668"/>
    <lineage>
        <taxon>Eukaryota</taxon>
        <taxon>Fungi</taxon>
        <taxon>Dikarya</taxon>
        <taxon>Ascomycota</taxon>
        <taxon>Pezizomycotina</taxon>
        <taxon>Dothideomycetes</taxon>
        <taxon>Pleosporomycetidae</taxon>
        <taxon>Aulographales</taxon>
        <taxon>Rhizodiscinaceae</taxon>
        <taxon>Rhizodiscina</taxon>
    </lineage>
</organism>
<dbReference type="InterPro" id="IPR027546">
    <property type="entry name" value="Sirtuin_class_III"/>
</dbReference>
<feature type="binding site" evidence="4">
    <location>
        <position position="146"/>
    </location>
    <ligand>
        <name>Zn(2+)</name>
        <dbReference type="ChEBI" id="CHEBI:29105"/>
    </ligand>
</feature>
<reference evidence="6" key="1">
    <citation type="journal article" date="2020" name="Stud. Mycol.">
        <title>101 Dothideomycetes genomes: a test case for predicting lifestyles and emergence of pathogens.</title>
        <authorList>
            <person name="Haridas S."/>
            <person name="Albert R."/>
            <person name="Binder M."/>
            <person name="Bloem J."/>
            <person name="Labutti K."/>
            <person name="Salamov A."/>
            <person name="Andreopoulos B."/>
            <person name="Baker S."/>
            <person name="Barry K."/>
            <person name="Bills G."/>
            <person name="Bluhm B."/>
            <person name="Cannon C."/>
            <person name="Castanera R."/>
            <person name="Culley D."/>
            <person name="Daum C."/>
            <person name="Ezra D."/>
            <person name="Gonzalez J."/>
            <person name="Henrissat B."/>
            <person name="Kuo A."/>
            <person name="Liang C."/>
            <person name="Lipzen A."/>
            <person name="Lutzoni F."/>
            <person name="Magnuson J."/>
            <person name="Mondo S."/>
            <person name="Nolan M."/>
            <person name="Ohm R."/>
            <person name="Pangilinan J."/>
            <person name="Park H.-J."/>
            <person name="Ramirez L."/>
            <person name="Alfaro M."/>
            <person name="Sun H."/>
            <person name="Tritt A."/>
            <person name="Yoshinaga Y."/>
            <person name="Zwiers L.-H."/>
            <person name="Turgeon B."/>
            <person name="Goodwin S."/>
            <person name="Spatafora J."/>
            <person name="Crous P."/>
            <person name="Grigoriev I."/>
        </authorList>
    </citation>
    <scope>NUCLEOTIDE SEQUENCE</scope>
    <source>
        <strain evidence="6">CBS 133067</strain>
    </source>
</reference>
<evidence type="ECO:0000256" key="3">
    <source>
        <dbReference type="ARBA" id="ARBA00023027"/>
    </source>
</evidence>
<evidence type="ECO:0000313" key="7">
    <source>
        <dbReference type="Proteomes" id="UP000799772"/>
    </source>
</evidence>
<dbReference type="Proteomes" id="UP000799772">
    <property type="component" value="Unassembled WGS sequence"/>
</dbReference>
<dbReference type="Pfam" id="PF02146">
    <property type="entry name" value="SIR2"/>
    <property type="match status" value="1"/>
</dbReference>
<feature type="domain" description="Deacetylase sirtuin-type" evidence="5">
    <location>
        <begin position="10"/>
        <end position="328"/>
    </location>
</feature>
<dbReference type="CDD" id="cd01412">
    <property type="entry name" value="SIRT5_Af1_CobB"/>
    <property type="match status" value="1"/>
</dbReference>
<evidence type="ECO:0000313" key="6">
    <source>
        <dbReference type="EMBL" id="KAF2097729.1"/>
    </source>
</evidence>
<dbReference type="InterPro" id="IPR029035">
    <property type="entry name" value="DHS-like_NAD/FAD-binding_dom"/>
</dbReference>
<gene>
    <name evidence="6" type="ORF">NA57DRAFT_66345</name>
</gene>
<dbReference type="SUPFAM" id="SSF52467">
    <property type="entry name" value="DHS-like NAD/FAD-binding domain"/>
    <property type="match status" value="1"/>
</dbReference>
<dbReference type="GO" id="GO:0017136">
    <property type="term" value="F:histone deacetylase activity, NAD-dependent"/>
    <property type="evidence" value="ECO:0007669"/>
    <property type="project" value="TreeGrafter"/>
</dbReference>
<dbReference type="Gene3D" id="3.30.1600.10">
    <property type="entry name" value="SIR2/SIRT2 'Small Domain"/>
    <property type="match status" value="1"/>
</dbReference>
<feature type="binding site" evidence="4">
    <location>
        <position position="141"/>
    </location>
    <ligand>
        <name>Zn(2+)</name>
        <dbReference type="ChEBI" id="CHEBI:29105"/>
    </ligand>
</feature>
<evidence type="ECO:0000259" key="5">
    <source>
        <dbReference type="PROSITE" id="PS50305"/>
    </source>
</evidence>
<name>A0A9P4IEQ3_9PEZI</name>
<dbReference type="InterPro" id="IPR003000">
    <property type="entry name" value="Sirtuin"/>
</dbReference>
<accession>A0A9P4IEQ3</accession>